<evidence type="ECO:0000313" key="2">
    <source>
        <dbReference type="EMBL" id="ACF87877.1"/>
    </source>
</evidence>
<feature type="region of interest" description="Disordered" evidence="1">
    <location>
        <begin position="181"/>
        <end position="202"/>
    </location>
</feature>
<dbReference type="EMBL" id="BT042872">
    <property type="protein sequence ID" value="ACF87877.1"/>
    <property type="molecule type" value="mRNA"/>
</dbReference>
<accession>B4G0I4</accession>
<proteinExistence type="evidence at transcript level"/>
<dbReference type="AlphaFoldDB" id="B4G0I4"/>
<reference evidence="2" key="1">
    <citation type="journal article" date="2009" name="PLoS Genet.">
        <title>Sequencing, mapping, and analysis of 27,455 maize full-length cDNAs.</title>
        <authorList>
            <person name="Soderlund C."/>
            <person name="Descour A."/>
            <person name="Kudrna D."/>
            <person name="Bomhoff M."/>
            <person name="Boyd L."/>
            <person name="Currie J."/>
            <person name="Angelova A."/>
            <person name="Collura K."/>
            <person name="Wissotski M."/>
            <person name="Ashley E."/>
            <person name="Morrow D."/>
            <person name="Fernandes J."/>
            <person name="Walbot V."/>
            <person name="Yu Y."/>
        </authorList>
    </citation>
    <scope>NUCLEOTIDE SEQUENCE</scope>
    <source>
        <strain evidence="2">B73</strain>
    </source>
</reference>
<name>B4G0I4_MAIZE</name>
<sequence length="254" mass="26733">MYRRGNGGTLHPLMAPLGAIGAAAASPGRPHPVRGVLRPFSAGGASAPLRGGLGSSLHAADSVSGPLPKPLLEPVSAERSFSGGQTLRSDVPPTSVQDLLLLGSPQPDPQRAVAGGIDHRRISLSSSRSEKCSTPVLPEDPHSLLSALRIQAAESSDCDAVCSPCFQFTCVEDEALKSGSVRSRRRATDDSAAPRVSGMPLHSATGVNDGGWEVVRPRFWWRKALKNPVRSPRNLQLDVKGTNLFKLKLKGGFG</sequence>
<organism evidence="2">
    <name type="scientific">Zea mays</name>
    <name type="common">Maize</name>
    <dbReference type="NCBI Taxonomy" id="4577"/>
    <lineage>
        <taxon>Eukaryota</taxon>
        <taxon>Viridiplantae</taxon>
        <taxon>Streptophyta</taxon>
        <taxon>Embryophyta</taxon>
        <taxon>Tracheophyta</taxon>
        <taxon>Spermatophyta</taxon>
        <taxon>Magnoliopsida</taxon>
        <taxon>Liliopsida</taxon>
        <taxon>Poales</taxon>
        <taxon>Poaceae</taxon>
        <taxon>PACMAD clade</taxon>
        <taxon>Panicoideae</taxon>
        <taxon>Andropogonodae</taxon>
        <taxon>Andropogoneae</taxon>
        <taxon>Tripsacinae</taxon>
        <taxon>Zea</taxon>
    </lineage>
</organism>
<evidence type="ECO:0000256" key="1">
    <source>
        <dbReference type="SAM" id="MobiDB-lite"/>
    </source>
</evidence>
<protein>
    <submittedName>
        <fullName evidence="2">Uncharacterized protein</fullName>
    </submittedName>
</protein>